<organism evidence="4 5">
    <name type="scientific">Bacillus infantis NRRL B-14911</name>
    <dbReference type="NCBI Taxonomy" id="1367477"/>
    <lineage>
        <taxon>Bacteria</taxon>
        <taxon>Bacillati</taxon>
        <taxon>Bacillota</taxon>
        <taxon>Bacilli</taxon>
        <taxon>Bacillales</taxon>
        <taxon>Bacillaceae</taxon>
        <taxon>Bacillus</taxon>
    </lineage>
</organism>
<feature type="domain" description="DUF4179" evidence="2">
    <location>
        <begin position="40"/>
        <end position="132"/>
    </location>
</feature>
<dbReference type="HOGENOM" id="CLU_588821_0_0_9"/>
<dbReference type="STRING" id="1367477.N288_02270"/>
<sequence length="436" mass="47503">MNSEFPQFKVEMKKIAVPEDELDQIISKAVRETRIKGTLRRKAFYTTSAAAAGFALFIGSAIYSPAIAKIASEIPVVGTFFSGSGDEGLEIAGAKGLTQVVGKSATDKGITLTINEVFYDGTRLAFGFTHESLLAIGEMERPAIYVDGNEINFSSGSSGEFVTPAKYQGILDINPTEELPEEFTMKFRVDAVGLMPGKWEFEFPVKQSGEVTVIRPKETKNIQGMEVNVNSVKIGPAGTDLSVSLTADLEQTKLDPYTDLHFNIVDNQGLALRQMSGSGHGDTVDGKEEATLSMLYSPVKEGTKSLSIIPYTLPAQHSAPEEVMIPLSEGGLPAILEQGGGDKITVTDIERTKQSTTIFFEVDSEFAYDDQLTRNPTILETADGENLTIEKEPFAERVKGNLYKQVFKAAGSKELIFKAFVMPEPEMFEAFTVELP</sequence>
<evidence type="ECO:0008006" key="6">
    <source>
        <dbReference type="Google" id="ProtNLM"/>
    </source>
</evidence>
<keyword evidence="5" id="KW-1185">Reference proteome</keyword>
<name>U5L6P4_9BACI</name>
<dbReference type="InterPro" id="IPR025436">
    <property type="entry name" value="DUF4179"/>
</dbReference>
<dbReference type="PATRIC" id="fig|1367477.3.peg.396"/>
<accession>U5L6P4</accession>
<dbReference type="AlphaFoldDB" id="U5L6P4"/>
<dbReference type="RefSeq" id="WP_009792445.1">
    <property type="nucleotide sequence ID" value="NC_022524.1"/>
</dbReference>
<dbReference type="EMBL" id="CP006643">
    <property type="protein sequence ID" value="AGX02421.1"/>
    <property type="molecule type" value="Genomic_DNA"/>
</dbReference>
<evidence type="ECO:0000256" key="1">
    <source>
        <dbReference type="SAM" id="Phobius"/>
    </source>
</evidence>
<evidence type="ECO:0000259" key="2">
    <source>
        <dbReference type="Pfam" id="PF13786"/>
    </source>
</evidence>
<gene>
    <name evidence="4" type="ORF">N288_02270</name>
</gene>
<reference evidence="4 5" key="1">
    <citation type="submission" date="2013-07" db="EMBL/GenBank/DDBJ databases">
        <title>Complete genome sequence of Bacillus infantis NRRL B-14911 that has potential to induce cardiac disease by antigenic mimicry.</title>
        <authorList>
            <person name="Massilamany C."/>
            <person name="Smith T.P.L."/>
            <person name="Loy J.D."/>
            <person name="Barletta R."/>
            <person name="Reddy J."/>
        </authorList>
    </citation>
    <scope>NUCLEOTIDE SEQUENCE [LARGE SCALE GENOMIC DNA]</scope>
    <source>
        <strain evidence="4 5">NRRL B-14911</strain>
    </source>
</reference>
<feature type="domain" description="DUF5643" evidence="3">
    <location>
        <begin position="212"/>
        <end position="325"/>
    </location>
</feature>
<keyword evidence="1" id="KW-0812">Transmembrane</keyword>
<protein>
    <recommendedName>
        <fullName evidence="6">DUF4179 domain-containing protein</fullName>
    </recommendedName>
</protein>
<dbReference type="Pfam" id="PF13786">
    <property type="entry name" value="DUF4179"/>
    <property type="match status" value="1"/>
</dbReference>
<keyword evidence="1" id="KW-0472">Membrane</keyword>
<keyword evidence="1" id="KW-1133">Transmembrane helix</keyword>
<feature type="transmembrane region" description="Helical" evidence="1">
    <location>
        <begin position="43"/>
        <end position="63"/>
    </location>
</feature>
<dbReference type="KEGG" id="bif:N288_02270"/>
<dbReference type="Proteomes" id="UP000017805">
    <property type="component" value="Chromosome"/>
</dbReference>
<dbReference type="OrthoDB" id="2541898at2"/>
<dbReference type="Gene3D" id="2.60.40.1630">
    <property type="entry name" value="bacillus anthracis domain"/>
    <property type="match status" value="1"/>
</dbReference>
<evidence type="ECO:0000313" key="4">
    <source>
        <dbReference type="EMBL" id="AGX02421.1"/>
    </source>
</evidence>
<dbReference type="InterPro" id="IPR040680">
    <property type="entry name" value="DUF5643"/>
</dbReference>
<evidence type="ECO:0000313" key="5">
    <source>
        <dbReference type="Proteomes" id="UP000017805"/>
    </source>
</evidence>
<dbReference type="Pfam" id="PF18705">
    <property type="entry name" value="DUF5643"/>
    <property type="match status" value="1"/>
</dbReference>
<dbReference type="Gene3D" id="2.60.40.1640">
    <property type="entry name" value="Conserved domain protein"/>
    <property type="match status" value="1"/>
</dbReference>
<proteinExistence type="predicted"/>
<evidence type="ECO:0000259" key="3">
    <source>
        <dbReference type="Pfam" id="PF18705"/>
    </source>
</evidence>